<protein>
    <recommendedName>
        <fullName evidence="1">F-box domain-containing protein</fullName>
    </recommendedName>
</protein>
<keyword evidence="3" id="KW-1185">Reference proteome</keyword>
<name>A0A165BIC2_EXIGL</name>
<dbReference type="InterPro" id="IPR036047">
    <property type="entry name" value="F-box-like_dom_sf"/>
</dbReference>
<dbReference type="InParanoid" id="A0A165BIC2"/>
<evidence type="ECO:0000313" key="3">
    <source>
        <dbReference type="Proteomes" id="UP000077266"/>
    </source>
</evidence>
<evidence type="ECO:0000259" key="1">
    <source>
        <dbReference type="Pfam" id="PF12937"/>
    </source>
</evidence>
<dbReference type="AlphaFoldDB" id="A0A165BIC2"/>
<feature type="domain" description="F-box" evidence="1">
    <location>
        <begin position="6"/>
        <end position="51"/>
    </location>
</feature>
<dbReference type="Gene3D" id="1.20.1280.50">
    <property type="match status" value="1"/>
</dbReference>
<accession>A0A165BIC2</accession>
<dbReference type="Pfam" id="PF12937">
    <property type="entry name" value="F-box-like"/>
    <property type="match status" value="1"/>
</dbReference>
<dbReference type="EMBL" id="KV426457">
    <property type="protein sequence ID" value="KZV80705.1"/>
    <property type="molecule type" value="Genomic_DNA"/>
</dbReference>
<sequence length="454" mass="50318">MSSHVNQLPVEIRSLVFSQLSTAELDRTQRAVCKLWRVEIEDSPALSRSVCNVQPNRLNDVLRRSRNLSITVTLCCNTPAELALACAALSPQMSRVIALDFSVNYWACAGSDIESIGHLLTILSKPAPRLERLELTLGFLIHPFNVQIFNGVAPNLLVVDFIGIDFAYPQTAFSRVEHLTTHAAREWPAPYGTAEQLEIFTHIQNIAAHFPSLRTLKLSDFPGASDIFRPGNVLPPNVRGLELTFDPMETIESAAQTFRALNNGGWHQLSRLRLNEVPGGRMQLLLAAVTVVGVHLTSDDERRGTVIRFVTDRGMRLEFLKPWIADLEAIVAPGSTALASATRLDIGAQALYHFELPFIHRLARNCNFRTVLLPVGLSKCSGPTIFPLWTERTRTAVVQSASPGRLQFRALQHLLLSGPEDVVLTFNAVKGLGCVLDIEQLWEGREDWDGLVGR</sequence>
<gene>
    <name evidence="2" type="ORF">EXIGLDRAFT_780643</name>
</gene>
<evidence type="ECO:0000313" key="2">
    <source>
        <dbReference type="EMBL" id="KZV80705.1"/>
    </source>
</evidence>
<organism evidence="2 3">
    <name type="scientific">Exidia glandulosa HHB12029</name>
    <dbReference type="NCBI Taxonomy" id="1314781"/>
    <lineage>
        <taxon>Eukaryota</taxon>
        <taxon>Fungi</taxon>
        <taxon>Dikarya</taxon>
        <taxon>Basidiomycota</taxon>
        <taxon>Agaricomycotina</taxon>
        <taxon>Agaricomycetes</taxon>
        <taxon>Auriculariales</taxon>
        <taxon>Exidiaceae</taxon>
        <taxon>Exidia</taxon>
    </lineage>
</organism>
<dbReference type="InterPro" id="IPR001810">
    <property type="entry name" value="F-box_dom"/>
</dbReference>
<dbReference type="Proteomes" id="UP000077266">
    <property type="component" value="Unassembled WGS sequence"/>
</dbReference>
<proteinExistence type="predicted"/>
<dbReference type="SUPFAM" id="SSF81383">
    <property type="entry name" value="F-box domain"/>
    <property type="match status" value="1"/>
</dbReference>
<reference evidence="2 3" key="1">
    <citation type="journal article" date="2016" name="Mol. Biol. Evol.">
        <title>Comparative Genomics of Early-Diverging Mushroom-Forming Fungi Provides Insights into the Origins of Lignocellulose Decay Capabilities.</title>
        <authorList>
            <person name="Nagy L.G."/>
            <person name="Riley R."/>
            <person name="Tritt A."/>
            <person name="Adam C."/>
            <person name="Daum C."/>
            <person name="Floudas D."/>
            <person name="Sun H."/>
            <person name="Yadav J.S."/>
            <person name="Pangilinan J."/>
            <person name="Larsson K.H."/>
            <person name="Matsuura K."/>
            <person name="Barry K."/>
            <person name="Labutti K."/>
            <person name="Kuo R."/>
            <person name="Ohm R.A."/>
            <person name="Bhattacharya S.S."/>
            <person name="Shirouzu T."/>
            <person name="Yoshinaga Y."/>
            <person name="Martin F.M."/>
            <person name="Grigoriev I.V."/>
            <person name="Hibbett D.S."/>
        </authorList>
    </citation>
    <scope>NUCLEOTIDE SEQUENCE [LARGE SCALE GENOMIC DNA]</scope>
    <source>
        <strain evidence="2 3">HHB12029</strain>
    </source>
</reference>